<evidence type="ECO:0000256" key="1">
    <source>
        <dbReference type="ARBA" id="ARBA00006612"/>
    </source>
</evidence>
<keyword evidence="5" id="KW-0234">DNA repair</keyword>
<dbReference type="GO" id="GO:0071821">
    <property type="term" value="C:FANCM-MHF complex"/>
    <property type="evidence" value="ECO:0007669"/>
    <property type="project" value="InterPro"/>
</dbReference>
<evidence type="ECO:0000256" key="2">
    <source>
        <dbReference type="ARBA" id="ARBA00016400"/>
    </source>
</evidence>
<evidence type="ECO:0000313" key="7">
    <source>
        <dbReference type="Proteomes" id="UP000694580"/>
    </source>
</evidence>
<evidence type="ECO:0000256" key="4">
    <source>
        <dbReference type="ARBA" id="ARBA00023125"/>
    </source>
</evidence>
<evidence type="ECO:0000313" key="6">
    <source>
        <dbReference type="Ensembl" id="ENSDCDP00010037597.1"/>
    </source>
</evidence>
<dbReference type="GO" id="GO:0003677">
    <property type="term" value="F:DNA binding"/>
    <property type="evidence" value="ECO:0007669"/>
    <property type="project" value="UniProtKB-KW"/>
</dbReference>
<evidence type="ECO:0000256" key="3">
    <source>
        <dbReference type="ARBA" id="ARBA00022763"/>
    </source>
</evidence>
<organism evidence="6 7">
    <name type="scientific">Denticeps clupeoides</name>
    <name type="common">denticle herring</name>
    <dbReference type="NCBI Taxonomy" id="299321"/>
    <lineage>
        <taxon>Eukaryota</taxon>
        <taxon>Metazoa</taxon>
        <taxon>Chordata</taxon>
        <taxon>Craniata</taxon>
        <taxon>Vertebrata</taxon>
        <taxon>Euteleostomi</taxon>
        <taxon>Actinopterygii</taxon>
        <taxon>Neopterygii</taxon>
        <taxon>Teleostei</taxon>
        <taxon>Clupei</taxon>
        <taxon>Clupeiformes</taxon>
        <taxon>Denticipitoidei</taxon>
        <taxon>Denticipitidae</taxon>
        <taxon>Denticeps</taxon>
    </lineage>
</organism>
<dbReference type="PANTHER" id="PTHR22980">
    <property type="entry name" value="CORTISTATIN"/>
    <property type="match status" value="1"/>
</dbReference>
<dbReference type="GO" id="GO:0006281">
    <property type="term" value="P:DNA repair"/>
    <property type="evidence" value="ECO:0007669"/>
    <property type="project" value="UniProtKB-KW"/>
</dbReference>
<protein>
    <recommendedName>
        <fullName evidence="2">Centromere protein S</fullName>
    </recommendedName>
</protein>
<dbReference type="Ensembl" id="ENSDCDT00010047182.1">
    <property type="protein sequence ID" value="ENSDCDP00010037597.1"/>
    <property type="gene ID" value="ENSDCDG00010024487.1"/>
</dbReference>
<dbReference type="GeneTree" id="ENSGT00940000174411"/>
<keyword evidence="4" id="KW-0238">DNA-binding</keyword>
<dbReference type="GO" id="GO:0046982">
    <property type="term" value="F:protein heterodimerization activity"/>
    <property type="evidence" value="ECO:0007669"/>
    <property type="project" value="InterPro"/>
</dbReference>
<dbReference type="AlphaFoldDB" id="A0AAY4CWG3"/>
<comment type="similarity">
    <text evidence="1">Belongs to the TAF9 family. CENP-S/MHF1 subfamily.</text>
</comment>
<accession>A0AAY4CWG3</accession>
<dbReference type="CDD" id="cd22919">
    <property type="entry name" value="HFD_CENP-S"/>
    <property type="match status" value="1"/>
</dbReference>
<name>A0AAY4CWG3_9TELE</name>
<dbReference type="SUPFAM" id="SSF47113">
    <property type="entry name" value="Histone-fold"/>
    <property type="match status" value="1"/>
</dbReference>
<dbReference type="GO" id="GO:0003682">
    <property type="term" value="F:chromatin binding"/>
    <property type="evidence" value="ECO:0007669"/>
    <property type="project" value="TreeGrafter"/>
</dbReference>
<reference evidence="6" key="3">
    <citation type="submission" date="2025-09" db="UniProtKB">
        <authorList>
            <consortium name="Ensembl"/>
        </authorList>
    </citation>
    <scope>IDENTIFICATION</scope>
</reference>
<dbReference type="PANTHER" id="PTHR22980:SF0">
    <property type="entry name" value="CENTROMERE PROTEIN S"/>
    <property type="match status" value="1"/>
</dbReference>
<dbReference type="Pfam" id="PF15630">
    <property type="entry name" value="CENP-S"/>
    <property type="match status" value="1"/>
</dbReference>
<evidence type="ECO:0000256" key="5">
    <source>
        <dbReference type="ARBA" id="ARBA00023204"/>
    </source>
</evidence>
<keyword evidence="3" id="KW-0227">DNA damage</keyword>
<dbReference type="Gene3D" id="1.10.20.10">
    <property type="entry name" value="Histone, subunit A"/>
    <property type="match status" value="1"/>
</dbReference>
<sequence length="165" mass="18292">MKRPAIPPFHVLYTWRTAASCPRGGAVVRSKFSNVTGPEEEEEEELSSRLKAALHYTTGLICQSIGADCERDFSRQAVAAIAETAFRQCDTFAKDLEAFAKHAKRSSVSVEDVKLLARRSTALVSHTHSIRFLLLCVKKQNKKKLQGSLTFVTGSFSKTIKIVPH</sequence>
<dbReference type="InterPro" id="IPR029003">
    <property type="entry name" value="CENP-S/Mhf1"/>
</dbReference>
<dbReference type="Proteomes" id="UP000694580">
    <property type="component" value="Chromosome 12"/>
</dbReference>
<dbReference type="InterPro" id="IPR009072">
    <property type="entry name" value="Histone-fold"/>
</dbReference>
<reference evidence="6" key="2">
    <citation type="submission" date="2025-08" db="UniProtKB">
        <authorList>
            <consortium name="Ensembl"/>
        </authorList>
    </citation>
    <scope>IDENTIFICATION</scope>
</reference>
<dbReference type="GO" id="GO:0031297">
    <property type="term" value="P:replication fork processing"/>
    <property type="evidence" value="ECO:0007669"/>
    <property type="project" value="TreeGrafter"/>
</dbReference>
<keyword evidence="7" id="KW-1185">Reference proteome</keyword>
<reference evidence="6 7" key="1">
    <citation type="submission" date="2020-06" db="EMBL/GenBank/DDBJ databases">
        <authorList>
            <consortium name="Wellcome Sanger Institute Data Sharing"/>
        </authorList>
    </citation>
    <scope>NUCLEOTIDE SEQUENCE [LARGE SCALE GENOMIC DNA]</scope>
</reference>
<proteinExistence type="inferred from homology"/>
<dbReference type="GO" id="GO:0000712">
    <property type="term" value="P:resolution of meiotic recombination intermediates"/>
    <property type="evidence" value="ECO:0007669"/>
    <property type="project" value="TreeGrafter"/>
</dbReference>
<gene>
    <name evidence="6" type="primary">cenps</name>
</gene>